<dbReference type="Pfam" id="PF08541">
    <property type="entry name" value="ACP_syn_III_C"/>
    <property type="match status" value="1"/>
</dbReference>
<dbReference type="InterPro" id="IPR009081">
    <property type="entry name" value="PP-bd_ACP"/>
</dbReference>
<dbReference type="SUPFAM" id="SSF47336">
    <property type="entry name" value="ACP-like"/>
    <property type="match status" value="1"/>
</dbReference>
<dbReference type="OrthoDB" id="6439746at2"/>
<evidence type="ECO:0000313" key="7">
    <source>
        <dbReference type="Proteomes" id="UP000185984"/>
    </source>
</evidence>
<evidence type="ECO:0000256" key="1">
    <source>
        <dbReference type="ARBA" id="ARBA00022450"/>
    </source>
</evidence>
<evidence type="ECO:0000256" key="3">
    <source>
        <dbReference type="ARBA" id="ARBA00022679"/>
    </source>
</evidence>
<dbReference type="PANTHER" id="PTHR34069">
    <property type="entry name" value="3-OXOACYL-[ACYL-CARRIER-PROTEIN] SYNTHASE 3"/>
    <property type="match status" value="1"/>
</dbReference>
<dbReference type="InterPro" id="IPR016039">
    <property type="entry name" value="Thiolase-like"/>
</dbReference>
<keyword evidence="2" id="KW-0597">Phosphoprotein</keyword>
<comment type="caution">
    <text evidence="6">The sequence shown here is derived from an EMBL/GenBank/DDBJ whole genome shotgun (WGS) entry which is preliminary data.</text>
</comment>
<dbReference type="GO" id="GO:0044550">
    <property type="term" value="P:secondary metabolite biosynthetic process"/>
    <property type="evidence" value="ECO:0007669"/>
    <property type="project" value="TreeGrafter"/>
</dbReference>
<dbReference type="Gene3D" id="1.10.1200.10">
    <property type="entry name" value="ACP-like"/>
    <property type="match status" value="1"/>
</dbReference>
<dbReference type="SUPFAM" id="SSF53901">
    <property type="entry name" value="Thiolase-like"/>
    <property type="match status" value="1"/>
</dbReference>
<dbReference type="SMART" id="SM00823">
    <property type="entry name" value="PKS_PP"/>
    <property type="match status" value="1"/>
</dbReference>
<proteinExistence type="predicted"/>
<dbReference type="GO" id="GO:0031177">
    <property type="term" value="F:phosphopantetheine binding"/>
    <property type="evidence" value="ECO:0007669"/>
    <property type="project" value="InterPro"/>
</dbReference>
<sequence>MITPSVGIRSLAISFPQTIRTNDYWLEKFPQLGNQTQRQARLPQLTSSENGLDIWLQEVTPYLGDPFRGSVGRRVLALNESSLTLECRAAQDALSSAQLTADEVDLAIVASLFPDTVGPGLAALLAKELGLRCPAWNLESTCASALIALQTAQAFIQTGVYHRVLIVVSHIGSRCVNDEDTLSWSMGDGAGAFVVGSVKPTQGILSTKIVSTSTTYGAYTHELVVDTQGKPRIQTRTGENVSSLAETAVDCIRHCCQEALSTAGVSLDQISVFAVNTPTAWYASVCAKALSIDPQRVMNLYPLYANIGPVYSVANLYYAVTTGKLCEDDLVLVYANGAGATAAATVMRWSDVAIAATDDSSSLPQQTTTVVATQPHWDAVRLPAAVNPEERYAFLETYLCDWLAHSTQLASSQLHSHVLLSTLLDSLLAIALRSRIESDLKVRVPMEKFFGETTIANLAEFLLNQLIVTELVNSKTATSTSAREIVSL</sequence>
<dbReference type="InterPro" id="IPR020806">
    <property type="entry name" value="PKS_PP-bd"/>
</dbReference>
<keyword evidence="4" id="KW-0012">Acyltransferase</keyword>
<dbReference type="PANTHER" id="PTHR34069:SF2">
    <property type="entry name" value="BETA-KETOACYL-[ACYL-CARRIER-PROTEIN] SYNTHASE III"/>
    <property type="match status" value="1"/>
</dbReference>
<feature type="domain" description="Carrier" evidence="5">
    <location>
        <begin position="389"/>
        <end position="466"/>
    </location>
</feature>
<dbReference type="STRING" id="247279.NIES1031_05120"/>
<dbReference type="EMBL" id="MRCC01000004">
    <property type="protein sequence ID" value="OKH27966.1"/>
    <property type="molecule type" value="Genomic_DNA"/>
</dbReference>
<dbReference type="Pfam" id="PF08545">
    <property type="entry name" value="ACP_syn_III"/>
    <property type="match status" value="1"/>
</dbReference>
<dbReference type="GO" id="GO:0006633">
    <property type="term" value="P:fatty acid biosynthetic process"/>
    <property type="evidence" value="ECO:0007669"/>
    <property type="project" value="InterPro"/>
</dbReference>
<protein>
    <submittedName>
        <fullName evidence="6">3-oxoacyl-ACP synthase</fullName>
    </submittedName>
</protein>
<name>A0A1U7HWK7_9CHRO</name>
<evidence type="ECO:0000259" key="5">
    <source>
        <dbReference type="PROSITE" id="PS50075"/>
    </source>
</evidence>
<dbReference type="RefSeq" id="WP_073548428.1">
    <property type="nucleotide sequence ID" value="NZ_CAWMVK010000034.1"/>
</dbReference>
<accession>A0A1U7HWK7</accession>
<evidence type="ECO:0000313" key="6">
    <source>
        <dbReference type="EMBL" id="OKH27966.1"/>
    </source>
</evidence>
<evidence type="ECO:0000256" key="2">
    <source>
        <dbReference type="ARBA" id="ARBA00022553"/>
    </source>
</evidence>
<dbReference type="GO" id="GO:0004315">
    <property type="term" value="F:3-oxoacyl-[acyl-carrier-protein] synthase activity"/>
    <property type="evidence" value="ECO:0007669"/>
    <property type="project" value="InterPro"/>
</dbReference>
<keyword evidence="7" id="KW-1185">Reference proteome</keyword>
<dbReference type="PROSITE" id="PS50075">
    <property type="entry name" value="CARRIER"/>
    <property type="match status" value="1"/>
</dbReference>
<dbReference type="InterPro" id="IPR013747">
    <property type="entry name" value="ACP_syn_III_C"/>
</dbReference>
<dbReference type="Proteomes" id="UP000185984">
    <property type="component" value="Unassembled WGS sequence"/>
</dbReference>
<dbReference type="AlphaFoldDB" id="A0A1U7HWK7"/>
<dbReference type="InterPro" id="IPR036736">
    <property type="entry name" value="ACP-like_sf"/>
</dbReference>
<keyword evidence="3" id="KW-0808">Transferase</keyword>
<dbReference type="Gene3D" id="3.40.47.10">
    <property type="match status" value="1"/>
</dbReference>
<organism evidence="6 7">
    <name type="scientific">Chroogloeocystis siderophila 5.2 s.c.1</name>
    <dbReference type="NCBI Taxonomy" id="247279"/>
    <lineage>
        <taxon>Bacteria</taxon>
        <taxon>Bacillati</taxon>
        <taxon>Cyanobacteriota</taxon>
        <taxon>Cyanophyceae</taxon>
        <taxon>Oscillatoriophycideae</taxon>
        <taxon>Chroococcales</taxon>
        <taxon>Chroococcaceae</taxon>
        <taxon>Chroogloeocystis</taxon>
    </lineage>
</organism>
<evidence type="ECO:0000256" key="4">
    <source>
        <dbReference type="ARBA" id="ARBA00023315"/>
    </source>
</evidence>
<gene>
    <name evidence="6" type="ORF">NIES1031_05120</name>
</gene>
<dbReference type="InterPro" id="IPR013751">
    <property type="entry name" value="ACP_syn_III_N"/>
</dbReference>
<dbReference type="Pfam" id="PF00550">
    <property type="entry name" value="PP-binding"/>
    <property type="match status" value="1"/>
</dbReference>
<keyword evidence="1" id="KW-0596">Phosphopantetheine</keyword>
<reference evidence="6 7" key="1">
    <citation type="submission" date="2016-11" db="EMBL/GenBank/DDBJ databases">
        <title>Draft Genome Sequences of Nine Cyanobacterial Strains from Diverse Habitats.</title>
        <authorList>
            <person name="Zhu T."/>
            <person name="Hou S."/>
            <person name="Lu X."/>
            <person name="Hess W.R."/>
        </authorList>
    </citation>
    <scope>NUCLEOTIDE SEQUENCE [LARGE SCALE GENOMIC DNA]</scope>
    <source>
        <strain evidence="6 7">5.2 s.c.1</strain>
    </source>
</reference>